<dbReference type="OrthoDB" id="9783862at2"/>
<feature type="transmembrane region" description="Helical" evidence="1">
    <location>
        <begin position="295"/>
        <end position="317"/>
    </location>
</feature>
<dbReference type="Proteomes" id="UP000253090">
    <property type="component" value="Unassembled WGS sequence"/>
</dbReference>
<evidence type="ECO:0000256" key="1">
    <source>
        <dbReference type="SAM" id="Phobius"/>
    </source>
</evidence>
<keyword evidence="4" id="KW-1185">Reference proteome</keyword>
<proteinExistence type="predicted"/>
<feature type="transmembrane region" description="Helical" evidence="1">
    <location>
        <begin position="272"/>
        <end position="289"/>
    </location>
</feature>
<dbReference type="EMBL" id="QPJW01000003">
    <property type="protein sequence ID" value="RCX20424.1"/>
    <property type="molecule type" value="Genomic_DNA"/>
</dbReference>
<keyword evidence="1" id="KW-1133">Transmembrane helix</keyword>
<dbReference type="Gene3D" id="2.60.200.20">
    <property type="match status" value="1"/>
</dbReference>
<gene>
    <name evidence="3" type="ORF">DFP94_103149</name>
</gene>
<dbReference type="InterPro" id="IPR000253">
    <property type="entry name" value="FHA_dom"/>
</dbReference>
<dbReference type="InterPro" id="IPR008984">
    <property type="entry name" value="SMAD_FHA_dom_sf"/>
</dbReference>
<reference evidence="3 4" key="1">
    <citation type="submission" date="2018-07" db="EMBL/GenBank/DDBJ databases">
        <title>Genomic Encyclopedia of Type Strains, Phase III (KMG-III): the genomes of soil and plant-associated and newly described type strains.</title>
        <authorList>
            <person name="Whitman W."/>
        </authorList>
    </citation>
    <scope>NUCLEOTIDE SEQUENCE [LARGE SCALE GENOMIC DNA]</scope>
    <source>
        <strain evidence="3 4">CECT 8333</strain>
    </source>
</reference>
<sequence length="520" mass="57351">MLELVTDFVRNGGTYMVLTAKEGLDSSHINQVQRTMLSSVTVPNLLQLDVREVDFAVSLQYEITGKRMLSQCLKQEKIGMAELYSLLLQVVTALDDSKRYLLSPDKYIMNVDHIFVEDVLAFGILHFVYVPVLDPLAEEPLTKMLLSLITGMMTSVTVIEGGGIQRLLRFCSDEMFSLAEMKRMLLDLLVDDQPASSATSGTGAQVTKMPKFQSPSHSPVIVKEYLPMQMAEPGIADTPRSFAFGYDQPVKAPETAGGGNEEETIQRSSKRTYILLGVLLVIAVIWKFAYLDHPAMITLIISFAMTVILAIIALLLLRGKLHFPGDSKQAEIPSYFEAFGGKRGESHTNDWGWQEESMKSIPEDFADNRERRSSALPKLESRSLKAEQAVNTALAPQTQTVLLGRHAAPGTGHSMLAAATFVLERITSDRTPPEFIPLKAGSFVIGRSGEMAQYVDGTAGVSRAHVEVMVRSGECSLKDLGSRNGTRLCGEMMSPYKEYALNPDDDFMIAEGTYILRKSS</sequence>
<feature type="domain" description="FHA" evidence="2">
    <location>
        <begin position="443"/>
        <end position="493"/>
    </location>
</feature>
<protein>
    <submittedName>
        <fullName evidence="3">FHA domain-containing protein</fullName>
    </submittedName>
</protein>
<name>A0A369BL49_9BACL</name>
<dbReference type="AlphaFoldDB" id="A0A369BL49"/>
<evidence type="ECO:0000259" key="2">
    <source>
        <dbReference type="PROSITE" id="PS50006"/>
    </source>
</evidence>
<comment type="caution">
    <text evidence="3">The sequence shown here is derived from an EMBL/GenBank/DDBJ whole genome shotgun (WGS) entry which is preliminary data.</text>
</comment>
<evidence type="ECO:0000313" key="4">
    <source>
        <dbReference type="Proteomes" id="UP000253090"/>
    </source>
</evidence>
<dbReference type="Pfam" id="PF19909">
    <property type="entry name" value="DUF6382"/>
    <property type="match status" value="1"/>
</dbReference>
<keyword evidence="1" id="KW-0472">Membrane</keyword>
<dbReference type="SUPFAM" id="SSF49879">
    <property type="entry name" value="SMAD/FHA domain"/>
    <property type="match status" value="1"/>
</dbReference>
<dbReference type="InterPro" id="IPR045962">
    <property type="entry name" value="DUF6382"/>
</dbReference>
<keyword evidence="1" id="KW-0812">Transmembrane</keyword>
<dbReference type="RefSeq" id="WP_114496508.1">
    <property type="nucleotide sequence ID" value="NZ_QPJW01000003.1"/>
</dbReference>
<dbReference type="PROSITE" id="PS50006">
    <property type="entry name" value="FHA_DOMAIN"/>
    <property type="match status" value="1"/>
</dbReference>
<dbReference type="CDD" id="cd00060">
    <property type="entry name" value="FHA"/>
    <property type="match status" value="1"/>
</dbReference>
<dbReference type="Pfam" id="PF00498">
    <property type="entry name" value="FHA"/>
    <property type="match status" value="1"/>
</dbReference>
<evidence type="ECO:0000313" key="3">
    <source>
        <dbReference type="EMBL" id="RCX20424.1"/>
    </source>
</evidence>
<accession>A0A369BL49</accession>
<organism evidence="3 4">
    <name type="scientific">Fontibacillus phaseoli</name>
    <dbReference type="NCBI Taxonomy" id="1416533"/>
    <lineage>
        <taxon>Bacteria</taxon>
        <taxon>Bacillati</taxon>
        <taxon>Bacillota</taxon>
        <taxon>Bacilli</taxon>
        <taxon>Bacillales</taxon>
        <taxon>Paenibacillaceae</taxon>
        <taxon>Fontibacillus</taxon>
    </lineage>
</organism>